<keyword evidence="3" id="KW-1185">Reference proteome</keyword>
<protein>
    <submittedName>
        <fullName evidence="2">Thiamine phosphate synthase</fullName>
        <ecNumber evidence="2">2.5.1.3</ecNumber>
    </submittedName>
</protein>
<sequence length="218" mass="23030">MTNSITERCRLVLIAPEGATGPDFEKALEAALAAGDVASAIFPAYGMDEASYQRHLESCVPIAQGFGVAAIVVDDTRAFGRTGADGLHVDGGPEDVGNAVEKADGRYIVGAGRAETRHRALELGEQRPDYLFFGRFGQDTRPEPHRRNLAMAEWWAAMVEIPCIVMGGASLDTLERAASTGAEFVALSRAVFGEGIDPAAAIAEANGMLENHKLAADA</sequence>
<dbReference type="NCBIfam" id="NF005080">
    <property type="entry name" value="PRK06512.1"/>
    <property type="match status" value="1"/>
</dbReference>
<dbReference type="SUPFAM" id="SSF51391">
    <property type="entry name" value="Thiamin phosphate synthase"/>
    <property type="match status" value="1"/>
</dbReference>
<accession>A0A6N1VHX6</accession>
<dbReference type="Proteomes" id="UP000509367">
    <property type="component" value="Chromosome"/>
</dbReference>
<name>A0A6N1VHX6_9HYPH</name>
<organism evidence="2 3">
    <name type="scientific">Oricola thermophila</name>
    <dbReference type="NCBI Taxonomy" id="2742145"/>
    <lineage>
        <taxon>Bacteria</taxon>
        <taxon>Pseudomonadati</taxon>
        <taxon>Pseudomonadota</taxon>
        <taxon>Alphaproteobacteria</taxon>
        <taxon>Hyphomicrobiales</taxon>
        <taxon>Ahrensiaceae</taxon>
        <taxon>Oricola</taxon>
    </lineage>
</organism>
<dbReference type="GO" id="GO:0009228">
    <property type="term" value="P:thiamine biosynthetic process"/>
    <property type="evidence" value="ECO:0007669"/>
    <property type="project" value="UniProtKB-KW"/>
</dbReference>
<dbReference type="KEGG" id="orm:HTY61_19095"/>
<evidence type="ECO:0000259" key="1">
    <source>
        <dbReference type="Pfam" id="PF02581"/>
    </source>
</evidence>
<dbReference type="InterPro" id="IPR022998">
    <property type="entry name" value="ThiamineP_synth_TenI"/>
</dbReference>
<gene>
    <name evidence="2" type="ORF">HTY61_19095</name>
</gene>
<dbReference type="EC" id="2.5.1.3" evidence="2"/>
<feature type="domain" description="Thiamine phosphate synthase/TenI" evidence="1">
    <location>
        <begin position="11"/>
        <end position="191"/>
    </location>
</feature>
<dbReference type="EMBL" id="CP054836">
    <property type="protein sequence ID" value="QKV20408.1"/>
    <property type="molecule type" value="Genomic_DNA"/>
</dbReference>
<evidence type="ECO:0000313" key="3">
    <source>
        <dbReference type="Proteomes" id="UP000509367"/>
    </source>
</evidence>
<dbReference type="CDD" id="cd00564">
    <property type="entry name" value="TMP_TenI"/>
    <property type="match status" value="1"/>
</dbReference>
<dbReference type="Gene3D" id="3.20.20.70">
    <property type="entry name" value="Aldolase class I"/>
    <property type="match status" value="1"/>
</dbReference>
<dbReference type="InterPro" id="IPR036206">
    <property type="entry name" value="ThiamineP_synth_sf"/>
</dbReference>
<dbReference type="InterPro" id="IPR013785">
    <property type="entry name" value="Aldolase_TIM"/>
</dbReference>
<proteinExistence type="predicted"/>
<reference evidence="2 3" key="1">
    <citation type="submission" date="2020-06" db="EMBL/GenBank/DDBJ databases">
        <title>Oricola thermophila sp. nov. isolated from a tidal sediments.</title>
        <authorList>
            <person name="Kwon K.K."/>
            <person name="Yang S.-H."/>
            <person name="Park M.-J."/>
        </authorList>
    </citation>
    <scope>NUCLEOTIDE SEQUENCE [LARGE SCALE GENOMIC DNA]</scope>
    <source>
        <strain evidence="2 3">MEBiC13590</strain>
    </source>
</reference>
<dbReference type="RefSeq" id="WP_175278299.1">
    <property type="nucleotide sequence ID" value="NZ_CP054836.1"/>
</dbReference>
<dbReference type="Pfam" id="PF02581">
    <property type="entry name" value="TMP-TENI"/>
    <property type="match status" value="1"/>
</dbReference>
<dbReference type="GO" id="GO:0004789">
    <property type="term" value="F:thiamine-phosphate diphosphorylase activity"/>
    <property type="evidence" value="ECO:0007669"/>
    <property type="project" value="UniProtKB-EC"/>
</dbReference>
<dbReference type="AlphaFoldDB" id="A0A6N1VHX6"/>
<evidence type="ECO:0000313" key="2">
    <source>
        <dbReference type="EMBL" id="QKV20408.1"/>
    </source>
</evidence>
<keyword evidence="2" id="KW-0808">Transferase</keyword>